<proteinExistence type="predicted"/>
<dbReference type="AlphaFoldDB" id="A0A8A1MHN7"/>
<dbReference type="Proteomes" id="UP000663671">
    <property type="component" value="Chromosome 3"/>
</dbReference>
<gene>
    <name evidence="1" type="ORF">I7I51_06375</name>
</gene>
<protein>
    <submittedName>
        <fullName evidence="1">Uncharacterized protein</fullName>
    </submittedName>
</protein>
<dbReference type="EMBL" id="CP069115">
    <property type="protein sequence ID" value="QSS65531.1"/>
    <property type="molecule type" value="Genomic_DNA"/>
</dbReference>
<dbReference type="VEuPathDB" id="FungiDB:I7I51_06375"/>
<accession>A0A8A1MHN7</accession>
<reference evidence="1" key="1">
    <citation type="submission" date="2021-01" db="EMBL/GenBank/DDBJ databases">
        <title>Chromosome-level genome assembly of a human fungal pathogen reveals clustering of transcriptionally co-regulated genes.</title>
        <authorList>
            <person name="Voorhies M."/>
            <person name="Cohen S."/>
            <person name="Shea T.P."/>
            <person name="Petrus S."/>
            <person name="Munoz J.F."/>
            <person name="Poplawski S."/>
            <person name="Goldman W.E."/>
            <person name="Michael T."/>
            <person name="Cuomo C.A."/>
            <person name="Sil A."/>
            <person name="Beyhan S."/>
        </authorList>
    </citation>
    <scope>NUCLEOTIDE SEQUENCE</scope>
    <source>
        <strain evidence="1">WU24</strain>
    </source>
</reference>
<organism evidence="1 2">
    <name type="scientific">Ajellomyces capsulatus</name>
    <name type="common">Darling's disease fungus</name>
    <name type="synonym">Histoplasma capsulatum</name>
    <dbReference type="NCBI Taxonomy" id="5037"/>
    <lineage>
        <taxon>Eukaryota</taxon>
        <taxon>Fungi</taxon>
        <taxon>Dikarya</taxon>
        <taxon>Ascomycota</taxon>
        <taxon>Pezizomycotina</taxon>
        <taxon>Eurotiomycetes</taxon>
        <taxon>Eurotiomycetidae</taxon>
        <taxon>Onygenales</taxon>
        <taxon>Ajellomycetaceae</taxon>
        <taxon>Histoplasma</taxon>
    </lineage>
</organism>
<evidence type="ECO:0000313" key="2">
    <source>
        <dbReference type="Proteomes" id="UP000663671"/>
    </source>
</evidence>
<evidence type="ECO:0000313" key="1">
    <source>
        <dbReference type="EMBL" id="QSS65531.1"/>
    </source>
</evidence>
<name>A0A8A1MHN7_AJECA</name>
<sequence>MTTTGLAARVQFRQGKTFAAIACNIYFQPPRFKQDKAERGHDEMEKIFQGAGLVPFETPQVNGFPPSVPRITDLEDLPDSIFYMYGSLLPSFQPQLLRPGVGVWFLSPCSLVLTCAIGP</sequence>